<dbReference type="OrthoDB" id="7777508at2"/>
<dbReference type="EMBL" id="QUMX01000011">
    <property type="protein sequence ID" value="REG47643.1"/>
    <property type="molecule type" value="Genomic_DNA"/>
</dbReference>
<protein>
    <submittedName>
        <fullName evidence="1">Uncharacterized protein</fullName>
    </submittedName>
</protein>
<proteinExistence type="predicted"/>
<accession>A0A099F5J5</accession>
<dbReference type="AlphaFoldDB" id="A0A099F5J5"/>
<accession>A0A3D9XMN8</accession>
<dbReference type="RefSeq" id="WP_036759899.1">
    <property type="nucleotide sequence ID" value="NZ_CP035287.1"/>
</dbReference>
<dbReference type="EMBL" id="QTUJ01000001">
    <property type="protein sequence ID" value="REF71726.1"/>
    <property type="molecule type" value="Genomic_DNA"/>
</dbReference>
<evidence type="ECO:0000313" key="3">
    <source>
        <dbReference type="Proteomes" id="UP000256794"/>
    </source>
</evidence>
<reference evidence="3 4" key="1">
    <citation type="submission" date="2018-08" db="EMBL/GenBank/DDBJ databases">
        <title>Genomic Encyclopedia of Archaeal and Bacterial Type Strains, Phase II (KMG-II): from individual species to whole genera.</title>
        <authorList>
            <person name="Goeker M."/>
        </authorList>
    </citation>
    <scope>NUCLEOTIDE SEQUENCE [LARGE SCALE GENOMIC DNA]</scope>
    <source>
        <strain evidence="1 4">DSM 17099</strain>
        <strain evidence="2 3">DSM 582</strain>
    </source>
</reference>
<sequence>MDRMDRLAARIDGLEGRVIAHRRTFQKLLELSPESVQAEMLQWLEDREVMLDGQEDPGVVSGPEAALELALSDEMRLLHDLATAARHRRETS</sequence>
<keyword evidence="3" id="KW-1185">Reference proteome</keyword>
<gene>
    <name evidence="2" type="ORF">ATH84_1011119</name>
    <name evidence="1" type="ORF">BDD41_0182</name>
</gene>
<name>A0A099F5J5_PARVE</name>
<dbReference type="Proteomes" id="UP000256941">
    <property type="component" value="Unassembled WGS sequence"/>
</dbReference>
<dbReference type="eggNOG" id="ENOG5033AKA">
    <property type="taxonomic scope" value="Bacteria"/>
</dbReference>
<evidence type="ECO:0000313" key="2">
    <source>
        <dbReference type="EMBL" id="REG47643.1"/>
    </source>
</evidence>
<comment type="caution">
    <text evidence="1">The sequence shown here is derived from an EMBL/GenBank/DDBJ whole genome shotgun (WGS) entry which is preliminary data.</text>
</comment>
<dbReference type="Proteomes" id="UP000256794">
    <property type="component" value="Unassembled WGS sequence"/>
</dbReference>
<evidence type="ECO:0000313" key="1">
    <source>
        <dbReference type="EMBL" id="REF71726.1"/>
    </source>
</evidence>
<evidence type="ECO:0000313" key="4">
    <source>
        <dbReference type="Proteomes" id="UP000256941"/>
    </source>
</evidence>
<organism evidence="1 4">
    <name type="scientific">Paracoccus versutus</name>
    <name type="common">Thiobacillus versutus</name>
    <dbReference type="NCBI Taxonomy" id="34007"/>
    <lineage>
        <taxon>Bacteria</taxon>
        <taxon>Pseudomonadati</taxon>
        <taxon>Pseudomonadota</taxon>
        <taxon>Alphaproteobacteria</taxon>
        <taxon>Rhodobacterales</taxon>
        <taxon>Paracoccaceae</taxon>
        <taxon>Paracoccus</taxon>
    </lineage>
</organism>